<feature type="domain" description="Sugar phosphate transporter" evidence="9">
    <location>
        <begin position="178"/>
        <end position="453"/>
    </location>
</feature>
<evidence type="ECO:0000256" key="2">
    <source>
        <dbReference type="ARBA" id="ARBA00022692"/>
    </source>
</evidence>
<dbReference type="InterPro" id="IPR003864">
    <property type="entry name" value="CSC1/OSCA1-like_7TM"/>
</dbReference>
<gene>
    <name evidence="10" type="ORF">AK812_SmicGene24074</name>
</gene>
<feature type="transmembrane region" description="Helical" evidence="7">
    <location>
        <begin position="884"/>
        <end position="910"/>
    </location>
</feature>
<dbReference type="PANTHER" id="PTHR11132">
    <property type="entry name" value="SOLUTE CARRIER FAMILY 35"/>
    <property type="match status" value="1"/>
</dbReference>
<feature type="region of interest" description="Disordered" evidence="6">
    <location>
        <begin position="1045"/>
        <end position="1103"/>
    </location>
</feature>
<feature type="transmembrane region" description="Helical" evidence="7">
    <location>
        <begin position="951"/>
        <end position="976"/>
    </location>
</feature>
<dbReference type="InterPro" id="IPR050186">
    <property type="entry name" value="TPT_transporter"/>
</dbReference>
<protein>
    <submittedName>
        <fullName evidence="10">Putative sugar phosphate/phosphate translocator</fullName>
    </submittedName>
</protein>
<dbReference type="InterPro" id="IPR004853">
    <property type="entry name" value="Sugar_P_trans_dom"/>
</dbReference>
<keyword evidence="5" id="KW-0175">Coiled coil</keyword>
<evidence type="ECO:0000256" key="6">
    <source>
        <dbReference type="SAM" id="MobiDB-lite"/>
    </source>
</evidence>
<dbReference type="OrthoDB" id="425803at2759"/>
<evidence type="ECO:0000313" key="10">
    <source>
        <dbReference type="EMBL" id="OLP93991.1"/>
    </source>
</evidence>
<evidence type="ECO:0000256" key="4">
    <source>
        <dbReference type="ARBA" id="ARBA00023136"/>
    </source>
</evidence>
<evidence type="ECO:0000313" key="11">
    <source>
        <dbReference type="Proteomes" id="UP000186817"/>
    </source>
</evidence>
<evidence type="ECO:0000256" key="3">
    <source>
        <dbReference type="ARBA" id="ARBA00022989"/>
    </source>
</evidence>
<dbReference type="Proteomes" id="UP000186817">
    <property type="component" value="Unassembled WGS sequence"/>
</dbReference>
<feature type="compositionally biased region" description="Basic and acidic residues" evidence="6">
    <location>
        <begin position="1085"/>
        <end position="1103"/>
    </location>
</feature>
<dbReference type="AlphaFoldDB" id="A0A1Q9DFP2"/>
<sequence>MGQKPGRLRGLPSITALPNDLRRVYTCSSTVPYSWFGQMISCRGRCHDAAREAKAQQVPPAEQEQETRSCDNGSFVMRICFARGDARPVFTEAVSCRFRALLMTPCPPKSAVDQDLMRQCRPNSMHSAFSKQEADPLLGRSTRGILRDWLLPCLLPPVMILASASLIRSNQHLMQPAVFPHPFVLVTMHCFCCSFFSGALLLCKPSLFPALTDPDKMVDITPQYYLREILPIAGCFAVSLVTSNMAYKYCTVAFLQMMKESNIVTIYLMSVAAGIENFSLVQSMILVAMVCATWTCVQGELHFSALGLLLQASSSLAEAAKTIFQCLALAHGSGKKLDPLSAVLVIMPLCGLLLAMVILFHCHAYELSFVTIPTYSQIFELRSDLALNVANAFVLNVLIAMFLKILSPVAYILTGNVKDIAIVVMSALLMHESISNQQICGFSMQVALVFLWSALKQLTKKSCSSCLSPASSTTISRARFSRMDPCTPSLMLTVAQLENSLEPLDTFAFDCRKRGLAGELANVTNSIDHLQGDVSSAEVMRVRLDGHGDTLEIVSTIIFTMTVCVWLVAAFKILSWLYPALYSQRDLSARRELPAVAAKAMFLKEEDVLEVQGLDAWMHMQFQWLSLRIIASLCLVPATQLLLFDLIIVLLVLSEVQGMPESMSSDARLQSYFAGLFGDNAVVRCYVVRNTRLLQRKLERLRKAERELAKAVLRTQAGGSDPASSELVQSLRCKEEVTAERVRLGRLSHALDPDVCTSTGFVTFRTRLDMRLAAREQLGTDAFALVLQQAPSPMDVSYVPKLEIMNLNSWQQVFPAIGRLRHSVPIAMEMLEGVLATLSLKLMLSFVPAVLLRLVRAFSKPAARQHQLCPVSNSSAQLQLQRTYFAFLVVFVLLVTSFAQGLITTLLFVAQQPTAIVLFLSLREFTSQEDARIRAEEDSVLMGTRAARSTFMLVIALVFCSICPLVLLVAFVYFLLERFAHGYLFMAAEPRQGDTGGEIFVQVFDLDDADPAFEVYEQAECRAAEPPPAPPQIVVSRVSLNMPTTPVAPPAAPSVAPPMPARSQPSRPSPGSPTLRRQRAGAGKPPEETGTERSNQDQEEHEF</sequence>
<dbReference type="Pfam" id="PF03151">
    <property type="entry name" value="TPT"/>
    <property type="match status" value="1"/>
</dbReference>
<feature type="transmembrane region" description="Helical" evidence="7">
    <location>
        <begin position="342"/>
        <end position="364"/>
    </location>
</feature>
<feature type="compositionally biased region" description="Pro residues" evidence="6">
    <location>
        <begin position="1046"/>
        <end position="1060"/>
    </location>
</feature>
<organism evidence="10 11">
    <name type="scientific">Symbiodinium microadriaticum</name>
    <name type="common">Dinoflagellate</name>
    <name type="synonym">Zooxanthella microadriatica</name>
    <dbReference type="NCBI Taxonomy" id="2951"/>
    <lineage>
        <taxon>Eukaryota</taxon>
        <taxon>Sar</taxon>
        <taxon>Alveolata</taxon>
        <taxon>Dinophyceae</taxon>
        <taxon>Suessiales</taxon>
        <taxon>Symbiodiniaceae</taxon>
        <taxon>Symbiodinium</taxon>
    </lineage>
</organism>
<feature type="transmembrane region" description="Helical" evidence="7">
    <location>
        <begin position="224"/>
        <end position="246"/>
    </location>
</feature>
<keyword evidence="4 7" id="KW-0472">Membrane</keyword>
<dbReference type="GO" id="GO:0016020">
    <property type="term" value="C:membrane"/>
    <property type="evidence" value="ECO:0007669"/>
    <property type="project" value="UniProtKB-SubCell"/>
</dbReference>
<feature type="transmembrane region" description="Helical" evidence="7">
    <location>
        <begin position="834"/>
        <end position="855"/>
    </location>
</feature>
<feature type="transmembrane region" description="Helical" evidence="7">
    <location>
        <begin position="629"/>
        <end position="653"/>
    </location>
</feature>
<proteinExistence type="predicted"/>
<evidence type="ECO:0000259" key="8">
    <source>
        <dbReference type="Pfam" id="PF02714"/>
    </source>
</evidence>
<name>A0A1Q9DFP2_SYMMI</name>
<feature type="transmembrane region" description="Helical" evidence="7">
    <location>
        <begin position="266"/>
        <end position="294"/>
    </location>
</feature>
<comment type="subcellular location">
    <subcellularLocation>
        <location evidence="1">Membrane</location>
        <topology evidence="1">Multi-pass membrane protein</topology>
    </subcellularLocation>
</comment>
<feature type="transmembrane region" description="Helical" evidence="7">
    <location>
        <begin position="385"/>
        <end position="403"/>
    </location>
</feature>
<accession>A0A1Q9DFP2</accession>
<comment type="caution">
    <text evidence="10">The sequence shown here is derived from an EMBL/GenBank/DDBJ whole genome shotgun (WGS) entry which is preliminary data.</text>
</comment>
<feature type="transmembrane region" description="Helical" evidence="7">
    <location>
        <begin position="179"/>
        <end position="203"/>
    </location>
</feature>
<dbReference type="Pfam" id="PF02714">
    <property type="entry name" value="RSN1_7TM"/>
    <property type="match status" value="1"/>
</dbReference>
<dbReference type="EMBL" id="LSRX01000563">
    <property type="protein sequence ID" value="OLP93991.1"/>
    <property type="molecule type" value="Genomic_DNA"/>
</dbReference>
<evidence type="ECO:0000256" key="5">
    <source>
        <dbReference type="SAM" id="Coils"/>
    </source>
</evidence>
<evidence type="ECO:0000256" key="1">
    <source>
        <dbReference type="ARBA" id="ARBA00004141"/>
    </source>
</evidence>
<evidence type="ECO:0000259" key="9">
    <source>
        <dbReference type="Pfam" id="PF03151"/>
    </source>
</evidence>
<feature type="coiled-coil region" evidence="5">
    <location>
        <begin position="687"/>
        <end position="714"/>
    </location>
</feature>
<reference evidence="10 11" key="1">
    <citation type="submission" date="2016-02" db="EMBL/GenBank/DDBJ databases">
        <title>Genome analysis of coral dinoflagellate symbionts highlights evolutionary adaptations to a symbiotic lifestyle.</title>
        <authorList>
            <person name="Aranda M."/>
            <person name="Li Y."/>
            <person name="Liew Y.J."/>
            <person name="Baumgarten S."/>
            <person name="Simakov O."/>
            <person name="Wilson M."/>
            <person name="Piel J."/>
            <person name="Ashoor H."/>
            <person name="Bougouffa S."/>
            <person name="Bajic V.B."/>
            <person name="Ryu T."/>
            <person name="Ravasi T."/>
            <person name="Bayer T."/>
            <person name="Micklem G."/>
            <person name="Kim H."/>
            <person name="Bhak J."/>
            <person name="Lajeunesse T.C."/>
            <person name="Voolstra C.R."/>
        </authorList>
    </citation>
    <scope>NUCLEOTIDE SEQUENCE [LARGE SCALE GENOMIC DNA]</scope>
    <source>
        <strain evidence="10 11">CCMP2467</strain>
    </source>
</reference>
<keyword evidence="2 7" id="KW-0812">Transmembrane</keyword>
<feature type="transmembrane region" description="Helical" evidence="7">
    <location>
        <begin position="553"/>
        <end position="581"/>
    </location>
</feature>
<keyword evidence="11" id="KW-1185">Reference proteome</keyword>
<evidence type="ECO:0000256" key="7">
    <source>
        <dbReference type="SAM" id="Phobius"/>
    </source>
</evidence>
<keyword evidence="3 7" id="KW-1133">Transmembrane helix</keyword>
<feature type="domain" description="CSC1/OSCA1-like 7TM region" evidence="8">
    <location>
        <begin position="916"/>
        <end position="1004"/>
    </location>
</feature>